<evidence type="ECO:0000313" key="1">
    <source>
        <dbReference type="EMBL" id="GIY97366.1"/>
    </source>
</evidence>
<evidence type="ECO:0000313" key="2">
    <source>
        <dbReference type="Proteomes" id="UP001054945"/>
    </source>
</evidence>
<gene>
    <name evidence="1" type="ORF">CEXT_617151</name>
</gene>
<comment type="caution">
    <text evidence="1">The sequence shown here is derived from an EMBL/GenBank/DDBJ whole genome shotgun (WGS) entry which is preliminary data.</text>
</comment>
<dbReference type="EMBL" id="BPLR01018153">
    <property type="protein sequence ID" value="GIY97366.1"/>
    <property type="molecule type" value="Genomic_DNA"/>
</dbReference>
<proteinExistence type="predicted"/>
<dbReference type="Proteomes" id="UP001054945">
    <property type="component" value="Unassembled WGS sequence"/>
</dbReference>
<name>A0AAV4XTP8_CAEEX</name>
<dbReference type="AlphaFoldDB" id="A0AAV4XTP8"/>
<reference evidence="1 2" key="1">
    <citation type="submission" date="2021-06" db="EMBL/GenBank/DDBJ databases">
        <title>Caerostris extrusa draft genome.</title>
        <authorList>
            <person name="Kono N."/>
            <person name="Arakawa K."/>
        </authorList>
    </citation>
    <scope>NUCLEOTIDE SEQUENCE [LARGE SCALE GENOMIC DNA]</scope>
</reference>
<accession>A0AAV4XTP8</accession>
<protein>
    <submittedName>
        <fullName evidence="1">Uncharacterized protein</fullName>
    </submittedName>
</protein>
<keyword evidence="2" id="KW-1185">Reference proteome</keyword>
<sequence length="160" mass="18499">MLLVRSMCKGQPGRRPVNRGGHCPLADPLIHSKELQGVDCPEWVNPKQHRFIFYFSSFPQQDLGADRLRFLRFYYVKGAGMPTIHHHRVTVGLADSVENVTLREPIYGDDGVEGRKECEEAYRALITMGQQMGPHPWEWAQQIWNENKVIRKHEIAMLFS</sequence>
<organism evidence="1 2">
    <name type="scientific">Caerostris extrusa</name>
    <name type="common">Bark spider</name>
    <name type="synonym">Caerostris bankana</name>
    <dbReference type="NCBI Taxonomy" id="172846"/>
    <lineage>
        <taxon>Eukaryota</taxon>
        <taxon>Metazoa</taxon>
        <taxon>Ecdysozoa</taxon>
        <taxon>Arthropoda</taxon>
        <taxon>Chelicerata</taxon>
        <taxon>Arachnida</taxon>
        <taxon>Araneae</taxon>
        <taxon>Araneomorphae</taxon>
        <taxon>Entelegynae</taxon>
        <taxon>Araneoidea</taxon>
        <taxon>Araneidae</taxon>
        <taxon>Caerostris</taxon>
    </lineage>
</organism>